<reference evidence="2" key="1">
    <citation type="submission" date="2020-08" db="EMBL/GenBank/DDBJ databases">
        <title>Multicomponent nature underlies the extraordinary mechanical properties of spider dragline silk.</title>
        <authorList>
            <person name="Kono N."/>
            <person name="Nakamura H."/>
            <person name="Mori M."/>
            <person name="Yoshida Y."/>
            <person name="Ohtoshi R."/>
            <person name="Malay A.D."/>
            <person name="Moran D.A.P."/>
            <person name="Tomita M."/>
            <person name="Numata K."/>
            <person name="Arakawa K."/>
        </authorList>
    </citation>
    <scope>NUCLEOTIDE SEQUENCE</scope>
</reference>
<feature type="compositionally biased region" description="Basic and acidic residues" evidence="1">
    <location>
        <begin position="72"/>
        <end position="93"/>
    </location>
</feature>
<name>A0A8X6NPK4_NEPPI</name>
<sequence>MFPMCYLCYLIREWGYEATGTVCADISNNRDKPTARIPFFAKDIPCLEVSPVELNNSSCRTSSISVMFSTEEPCRETETSDHREEGQDLDAKEKKRLNSP</sequence>
<keyword evidence="3" id="KW-1185">Reference proteome</keyword>
<gene>
    <name evidence="2" type="ORF">NPIL_20201</name>
</gene>
<comment type="caution">
    <text evidence="2">The sequence shown here is derived from an EMBL/GenBank/DDBJ whole genome shotgun (WGS) entry which is preliminary data.</text>
</comment>
<evidence type="ECO:0000313" key="3">
    <source>
        <dbReference type="Proteomes" id="UP000887013"/>
    </source>
</evidence>
<dbReference type="AlphaFoldDB" id="A0A8X6NPK4"/>
<dbReference type="EMBL" id="BMAW01059961">
    <property type="protein sequence ID" value="GFT23788.1"/>
    <property type="molecule type" value="Genomic_DNA"/>
</dbReference>
<evidence type="ECO:0000313" key="2">
    <source>
        <dbReference type="EMBL" id="GFT23788.1"/>
    </source>
</evidence>
<protein>
    <submittedName>
        <fullName evidence="2">Uncharacterized protein</fullName>
    </submittedName>
</protein>
<feature type="region of interest" description="Disordered" evidence="1">
    <location>
        <begin position="69"/>
        <end position="100"/>
    </location>
</feature>
<organism evidence="2 3">
    <name type="scientific">Nephila pilipes</name>
    <name type="common">Giant wood spider</name>
    <name type="synonym">Nephila maculata</name>
    <dbReference type="NCBI Taxonomy" id="299642"/>
    <lineage>
        <taxon>Eukaryota</taxon>
        <taxon>Metazoa</taxon>
        <taxon>Ecdysozoa</taxon>
        <taxon>Arthropoda</taxon>
        <taxon>Chelicerata</taxon>
        <taxon>Arachnida</taxon>
        <taxon>Araneae</taxon>
        <taxon>Araneomorphae</taxon>
        <taxon>Entelegynae</taxon>
        <taxon>Araneoidea</taxon>
        <taxon>Nephilidae</taxon>
        <taxon>Nephila</taxon>
    </lineage>
</organism>
<accession>A0A8X6NPK4</accession>
<dbReference type="OrthoDB" id="6783097at2759"/>
<dbReference type="Proteomes" id="UP000887013">
    <property type="component" value="Unassembled WGS sequence"/>
</dbReference>
<evidence type="ECO:0000256" key="1">
    <source>
        <dbReference type="SAM" id="MobiDB-lite"/>
    </source>
</evidence>
<proteinExistence type="predicted"/>